<dbReference type="InterPro" id="IPR003018">
    <property type="entry name" value="GAF"/>
</dbReference>
<dbReference type="GO" id="GO:0000155">
    <property type="term" value="F:phosphorelay sensor kinase activity"/>
    <property type="evidence" value="ECO:0007669"/>
    <property type="project" value="InterPro"/>
</dbReference>
<evidence type="ECO:0000313" key="7">
    <source>
        <dbReference type="Proteomes" id="UP000295294"/>
    </source>
</evidence>
<dbReference type="SUPFAM" id="SSF55874">
    <property type="entry name" value="ATPase domain of HSP90 chaperone/DNA topoisomerase II/histidine kinase"/>
    <property type="match status" value="1"/>
</dbReference>
<dbReference type="SUPFAM" id="SSF55781">
    <property type="entry name" value="GAF domain-like"/>
    <property type="match status" value="1"/>
</dbReference>
<feature type="domain" description="Histidine kinase" evidence="5">
    <location>
        <begin position="1194"/>
        <end position="1412"/>
    </location>
</feature>
<evidence type="ECO:0000256" key="3">
    <source>
        <dbReference type="ARBA" id="ARBA00022553"/>
    </source>
</evidence>
<feature type="region of interest" description="Disordered" evidence="4">
    <location>
        <begin position="763"/>
        <end position="782"/>
    </location>
</feature>
<proteinExistence type="predicted"/>
<dbReference type="PRINTS" id="PR00344">
    <property type="entry name" value="BCTRLSENSOR"/>
</dbReference>
<evidence type="ECO:0000313" key="6">
    <source>
        <dbReference type="EMBL" id="QBY51581.1"/>
    </source>
</evidence>
<name>A0A4P7LI16_9BURK</name>
<dbReference type="InterPro" id="IPR036097">
    <property type="entry name" value="HisK_dim/P_sf"/>
</dbReference>
<dbReference type="EC" id="2.7.13.3" evidence="2"/>
<dbReference type="InterPro" id="IPR005467">
    <property type="entry name" value="His_kinase_dom"/>
</dbReference>
<dbReference type="InterPro" id="IPR029016">
    <property type="entry name" value="GAF-like_dom_sf"/>
</dbReference>
<dbReference type="Pfam" id="PF13191">
    <property type="entry name" value="AAA_16"/>
    <property type="match status" value="1"/>
</dbReference>
<sequence length="1422" mass="152541">MALLADALGRVCLSGKSELVLVAGGAGTGKSALANAFSRQAAAQTGARIAAGKSDQLQLDIPYAPVAQAILGLTLGLLDAPPATLAPQRERWLGMLAGQGRVVAELVPEAEQVLGRTAPLANVPAQQAQARALGALLATFSAFAAPGQPLVLFFDDLQWADAFTVALLEAFTVQRPGGILLIAAYRDHGQDVEQRFSWLLHANRGGALAVTRIPVRPLAPADLAELVGAALDEPPARIAALAHAVHDRTAGNPFFSYQLLRTLVDDGVLTRQACGTGWDWHAAEVDDQHYTGNVVDLMIRRFARLPRAGTGLLQQLACVGLRADAGLLARVAGVSAAQLASQLQPFVEAGLLVQAPCGYAFQHDRILESAYSMIEPHARPAEHARIARIMIEHWRGQLADHAFEICNQIERVAVRASQALPMPQRVAFVEVLLVAGRRAWRSGAIGQALHYMDTAQALMQPDWWEAHYGLAYAANLLRCECLLAQARLDAASEGIDALLARAHDALDQAAVYRLRASLQTVRSDYEGAINAALSGLALLDVHLERAPSSQRMRDAYDAVRAALGTRPIATLASLPATDDPRIHAVMGLLSTLISSLFVRDGISFLHVAKMVELTLDHGATPESPYGLSWFGVFIASLYEAYEDGLAYGQAAMALIDHHGYEAGRIATLVAVDQVSAWTRPLSYALSHAQQAVTLGRASGDIGMACYACNHIASDLLVMGEHLCLVAEEIARGLALTRQVQYRDIELILHSQLHFVQRLRVGDERGDERGEGGEGVESSSWQEDAAHCGTAAQRLARSNSLPTRFWIYLYDGMAAVFLGQFAQAVHSLRQAETLIWSAPAHINVADCRLFLGIALAHAQAPQAAADIAAHRACFARWAALNPLTFRNKLLLVDAALAQADGDPLRALACYEQSAEAAAAAGFVHEQALAHELAGMLCARHDLHTAARQHLALARACYQRWGAEHKATLLAAQYPQLGAPVADGTPAPPAASWELGRQAARALSSEIVMDRLVESLLSTVILHAGARYGLLVLMRDDEPMIEASGRVLDDRVTVALGSAPPTEHALPLAVLNSVLRTRQTLVLADAMVDAPSIRTRAAIDSGVRSVLCLPLVRGQSLIGAVYLENNNAPGVFGANHVAELEMLAPQVAISLETARLYEQLIGENNRRVAAEIGLRDARAELARTSHLTVMGTLAASIGHEVNQPLTAIVATADASVRWLKRPQPEFGEALEGLAFIRQHALRAADIVRALRALARQAPAVLAPLSPDEVLREVLEMVRPDLDAHHVRAVTRLTAGATQVEADRVQLQQVVLNLVTNALDAMAGTPVEQRELLVASYREQEAQEMVVVSVQDHGTGIAEDVLPRVFDAFFTTKDDGMGMGLAICRSIVEAHGGTLVARRRRSGGSEFMFRLPVFLSPAPAAAHDP</sequence>
<dbReference type="OrthoDB" id="9801841at2"/>
<evidence type="ECO:0000256" key="1">
    <source>
        <dbReference type="ARBA" id="ARBA00000085"/>
    </source>
</evidence>
<dbReference type="PANTHER" id="PTHR43642:SF1">
    <property type="entry name" value="HYBRID SIGNAL TRANSDUCTION HISTIDINE KINASE G"/>
    <property type="match status" value="1"/>
</dbReference>
<dbReference type="SUPFAM" id="SSF52540">
    <property type="entry name" value="P-loop containing nucleoside triphosphate hydrolases"/>
    <property type="match status" value="1"/>
</dbReference>
<dbReference type="InterPro" id="IPR053159">
    <property type="entry name" value="Hybrid_Histidine_Kinase"/>
</dbReference>
<dbReference type="Pfam" id="PF13185">
    <property type="entry name" value="GAF_2"/>
    <property type="match status" value="1"/>
</dbReference>
<accession>A0A4P7LI16</accession>
<organism evidence="6 7">
    <name type="scientific">Cupriavidus oxalaticus</name>
    <dbReference type="NCBI Taxonomy" id="96344"/>
    <lineage>
        <taxon>Bacteria</taxon>
        <taxon>Pseudomonadati</taxon>
        <taxon>Pseudomonadota</taxon>
        <taxon>Betaproteobacteria</taxon>
        <taxon>Burkholderiales</taxon>
        <taxon>Burkholderiaceae</taxon>
        <taxon>Cupriavidus</taxon>
    </lineage>
</organism>
<dbReference type="InterPro" id="IPR004358">
    <property type="entry name" value="Sig_transdc_His_kin-like_C"/>
</dbReference>
<evidence type="ECO:0000256" key="2">
    <source>
        <dbReference type="ARBA" id="ARBA00012438"/>
    </source>
</evidence>
<protein>
    <recommendedName>
        <fullName evidence="2">histidine kinase</fullName>
        <ecNumber evidence="2">2.7.13.3</ecNumber>
    </recommendedName>
</protein>
<dbReference type="STRING" id="1349762.GCA_001592245_02848"/>
<dbReference type="SMART" id="SM00065">
    <property type="entry name" value="GAF"/>
    <property type="match status" value="1"/>
</dbReference>
<dbReference type="CDD" id="cd00082">
    <property type="entry name" value="HisKA"/>
    <property type="match status" value="1"/>
</dbReference>
<dbReference type="InterPro" id="IPR041664">
    <property type="entry name" value="AAA_16"/>
</dbReference>
<evidence type="ECO:0000256" key="4">
    <source>
        <dbReference type="SAM" id="MobiDB-lite"/>
    </source>
</evidence>
<dbReference type="PANTHER" id="PTHR43642">
    <property type="entry name" value="HYBRID SIGNAL TRANSDUCTION HISTIDINE KINASE G"/>
    <property type="match status" value="1"/>
</dbReference>
<gene>
    <name evidence="6" type="ORF">E0W60_00775</name>
</gene>
<dbReference type="InterPro" id="IPR036890">
    <property type="entry name" value="HATPase_C_sf"/>
</dbReference>
<dbReference type="Pfam" id="PF02518">
    <property type="entry name" value="HATPase_c"/>
    <property type="match status" value="1"/>
</dbReference>
<comment type="catalytic activity">
    <reaction evidence="1">
        <text>ATP + protein L-histidine = ADP + protein N-phospho-L-histidine.</text>
        <dbReference type="EC" id="2.7.13.3"/>
    </reaction>
</comment>
<keyword evidence="3" id="KW-0597">Phosphoprotein</keyword>
<dbReference type="InterPro" id="IPR003594">
    <property type="entry name" value="HATPase_dom"/>
</dbReference>
<dbReference type="Gene3D" id="3.30.450.40">
    <property type="match status" value="1"/>
</dbReference>
<dbReference type="KEGG" id="cox:E0W60_00775"/>
<dbReference type="InterPro" id="IPR027417">
    <property type="entry name" value="P-loop_NTPase"/>
</dbReference>
<dbReference type="InterPro" id="IPR003661">
    <property type="entry name" value="HisK_dim/P_dom"/>
</dbReference>
<dbReference type="PROSITE" id="PS50109">
    <property type="entry name" value="HIS_KIN"/>
    <property type="match status" value="1"/>
</dbReference>
<dbReference type="Gene3D" id="3.30.565.10">
    <property type="entry name" value="Histidine kinase-like ATPase, C-terminal domain"/>
    <property type="match status" value="1"/>
</dbReference>
<dbReference type="EMBL" id="CP038634">
    <property type="protein sequence ID" value="QBY51581.1"/>
    <property type="molecule type" value="Genomic_DNA"/>
</dbReference>
<dbReference type="Gene3D" id="1.10.287.130">
    <property type="match status" value="1"/>
</dbReference>
<dbReference type="SMART" id="SM00387">
    <property type="entry name" value="HATPase_c"/>
    <property type="match status" value="1"/>
</dbReference>
<dbReference type="SUPFAM" id="SSF47384">
    <property type="entry name" value="Homodimeric domain of signal transducing histidine kinase"/>
    <property type="match status" value="1"/>
</dbReference>
<evidence type="ECO:0000259" key="5">
    <source>
        <dbReference type="PROSITE" id="PS50109"/>
    </source>
</evidence>
<reference evidence="6 7" key="1">
    <citation type="submission" date="2019-03" db="EMBL/GenBank/DDBJ databases">
        <title>Efficiently degradation of phenoxyalkanoic acid herbicides by Cupriavidus oxalaticus strain X32.</title>
        <authorList>
            <person name="Sheng X."/>
        </authorList>
    </citation>
    <scope>NUCLEOTIDE SEQUENCE [LARGE SCALE GENOMIC DNA]</scope>
    <source>
        <strain evidence="6 7">X32</strain>
    </source>
</reference>
<dbReference type="Proteomes" id="UP000295294">
    <property type="component" value="Chromosome 1"/>
</dbReference>